<organism evidence="2 3">
    <name type="scientific">Gryllotalpicola koreensis</name>
    <dbReference type="NCBI Taxonomy" id="993086"/>
    <lineage>
        <taxon>Bacteria</taxon>
        <taxon>Bacillati</taxon>
        <taxon>Actinomycetota</taxon>
        <taxon>Actinomycetes</taxon>
        <taxon>Micrococcales</taxon>
        <taxon>Microbacteriaceae</taxon>
        <taxon>Gryllotalpicola</taxon>
    </lineage>
</organism>
<feature type="compositionally biased region" description="Polar residues" evidence="1">
    <location>
        <begin position="38"/>
        <end position="48"/>
    </location>
</feature>
<evidence type="ECO:0000313" key="2">
    <source>
        <dbReference type="EMBL" id="GAA4170521.1"/>
    </source>
</evidence>
<reference evidence="3" key="1">
    <citation type="journal article" date="2019" name="Int. J. Syst. Evol. Microbiol.">
        <title>The Global Catalogue of Microorganisms (GCM) 10K type strain sequencing project: providing services to taxonomists for standard genome sequencing and annotation.</title>
        <authorList>
            <consortium name="The Broad Institute Genomics Platform"/>
            <consortium name="The Broad Institute Genome Sequencing Center for Infectious Disease"/>
            <person name="Wu L."/>
            <person name="Ma J."/>
        </authorList>
    </citation>
    <scope>NUCLEOTIDE SEQUENCE [LARGE SCALE GENOMIC DNA]</scope>
    <source>
        <strain evidence="3">JCM 17591</strain>
    </source>
</reference>
<evidence type="ECO:0000256" key="1">
    <source>
        <dbReference type="SAM" id="MobiDB-lite"/>
    </source>
</evidence>
<sequence length="90" mass="9615">MDIDKHVLDFARGRARLKGITLGQAISELASAGISQLGADSSGASSPRTVRHPNGLVTFSPVPGHVITQELIDHVQDEMDEEEARVPRAS</sequence>
<comment type="caution">
    <text evidence="2">The sequence shown here is derived from an EMBL/GenBank/DDBJ whole genome shotgun (WGS) entry which is preliminary data.</text>
</comment>
<proteinExistence type="predicted"/>
<dbReference type="EMBL" id="BAABBW010000001">
    <property type="protein sequence ID" value="GAA4170521.1"/>
    <property type="molecule type" value="Genomic_DNA"/>
</dbReference>
<keyword evidence="3" id="KW-1185">Reference proteome</keyword>
<accession>A0ABP7ZU44</accession>
<gene>
    <name evidence="2" type="ORF">GCM10022287_08520</name>
</gene>
<evidence type="ECO:0008006" key="4">
    <source>
        <dbReference type="Google" id="ProtNLM"/>
    </source>
</evidence>
<name>A0ABP7ZU44_9MICO</name>
<protein>
    <recommendedName>
        <fullName evidence="4">Antitoxin</fullName>
    </recommendedName>
</protein>
<evidence type="ECO:0000313" key="3">
    <source>
        <dbReference type="Proteomes" id="UP001501079"/>
    </source>
</evidence>
<dbReference type="Proteomes" id="UP001501079">
    <property type="component" value="Unassembled WGS sequence"/>
</dbReference>
<feature type="region of interest" description="Disordered" evidence="1">
    <location>
        <begin position="37"/>
        <end position="57"/>
    </location>
</feature>